<evidence type="ECO:0000256" key="1">
    <source>
        <dbReference type="ARBA" id="ARBA00022679"/>
    </source>
</evidence>
<reference evidence="4" key="1">
    <citation type="submission" date="2020-05" db="EMBL/GenBank/DDBJ databases">
        <title>Mycena genomes resolve the evolution of fungal bioluminescence.</title>
        <authorList>
            <person name="Tsai I.J."/>
        </authorList>
    </citation>
    <scope>NUCLEOTIDE SEQUENCE</scope>
    <source>
        <strain evidence="4">171206Taipei</strain>
    </source>
</reference>
<dbReference type="EMBL" id="JACAZF010000006">
    <property type="protein sequence ID" value="KAF7301433.1"/>
    <property type="molecule type" value="Genomic_DNA"/>
</dbReference>
<sequence length="174" mass="19925">MLSLTFRFGAPADAPFLADLVRRAYRGEEGWTTEAAMLNDERIDTKTVLAKMQDPMTRVLVATDEQGKIVGCCEIMHKPENNIAYFGMFAVEPKLQAGRVGRQLLSHAEKMVVEVWNIHLMEMVVIAQREELIGWYIRRGYTDTKEQRPFPFDKLINGVALRDDLYFTVLVKTV</sequence>
<dbReference type="InterPro" id="IPR000182">
    <property type="entry name" value="GNAT_dom"/>
</dbReference>
<name>A0A8H6SLX3_9AGAR</name>
<dbReference type="OrthoDB" id="5689at2759"/>
<comment type="caution">
    <text evidence="4">The sequence shown here is derived from an EMBL/GenBank/DDBJ whole genome shotgun (WGS) entry which is preliminary data.</text>
</comment>
<dbReference type="RefSeq" id="XP_037219433.1">
    <property type="nucleotide sequence ID" value="XM_037363789.1"/>
</dbReference>
<feature type="domain" description="N-acetyltransferase" evidence="3">
    <location>
        <begin position="4"/>
        <end position="168"/>
    </location>
</feature>
<dbReference type="Proteomes" id="UP000636479">
    <property type="component" value="Unassembled WGS sequence"/>
</dbReference>
<dbReference type="GeneID" id="59346305"/>
<dbReference type="SUPFAM" id="SSF55729">
    <property type="entry name" value="Acyl-CoA N-acyltransferases (Nat)"/>
    <property type="match status" value="1"/>
</dbReference>
<dbReference type="PROSITE" id="PS51186">
    <property type="entry name" value="GNAT"/>
    <property type="match status" value="1"/>
</dbReference>
<accession>A0A8H6SLX3</accession>
<dbReference type="InterPro" id="IPR050832">
    <property type="entry name" value="Bact_Acetyltransf"/>
</dbReference>
<keyword evidence="5" id="KW-1185">Reference proteome</keyword>
<dbReference type="CDD" id="cd04301">
    <property type="entry name" value="NAT_SF"/>
    <property type="match status" value="1"/>
</dbReference>
<dbReference type="Pfam" id="PF13508">
    <property type="entry name" value="Acetyltransf_7"/>
    <property type="match status" value="1"/>
</dbReference>
<gene>
    <name evidence="4" type="ORF">MIND_00708600</name>
</gene>
<evidence type="ECO:0000259" key="3">
    <source>
        <dbReference type="PROSITE" id="PS51186"/>
    </source>
</evidence>
<organism evidence="4 5">
    <name type="scientific">Mycena indigotica</name>
    <dbReference type="NCBI Taxonomy" id="2126181"/>
    <lineage>
        <taxon>Eukaryota</taxon>
        <taxon>Fungi</taxon>
        <taxon>Dikarya</taxon>
        <taxon>Basidiomycota</taxon>
        <taxon>Agaricomycotina</taxon>
        <taxon>Agaricomycetes</taxon>
        <taxon>Agaricomycetidae</taxon>
        <taxon>Agaricales</taxon>
        <taxon>Marasmiineae</taxon>
        <taxon>Mycenaceae</taxon>
        <taxon>Mycena</taxon>
    </lineage>
</organism>
<dbReference type="InterPro" id="IPR016181">
    <property type="entry name" value="Acyl_CoA_acyltransferase"/>
</dbReference>
<dbReference type="AlphaFoldDB" id="A0A8H6SLX3"/>
<evidence type="ECO:0000256" key="2">
    <source>
        <dbReference type="ARBA" id="ARBA00023315"/>
    </source>
</evidence>
<protein>
    <submittedName>
        <fullName evidence="4">Acetyltransferase protein</fullName>
    </submittedName>
</protein>
<evidence type="ECO:0000313" key="5">
    <source>
        <dbReference type="Proteomes" id="UP000636479"/>
    </source>
</evidence>
<proteinExistence type="predicted"/>
<evidence type="ECO:0000313" key="4">
    <source>
        <dbReference type="EMBL" id="KAF7301433.1"/>
    </source>
</evidence>
<dbReference type="PANTHER" id="PTHR43877">
    <property type="entry name" value="AMINOALKYLPHOSPHONATE N-ACETYLTRANSFERASE-RELATED-RELATED"/>
    <property type="match status" value="1"/>
</dbReference>
<keyword evidence="1 4" id="KW-0808">Transferase</keyword>
<dbReference type="GO" id="GO:0016747">
    <property type="term" value="F:acyltransferase activity, transferring groups other than amino-acyl groups"/>
    <property type="evidence" value="ECO:0007669"/>
    <property type="project" value="InterPro"/>
</dbReference>
<keyword evidence="2" id="KW-0012">Acyltransferase</keyword>
<dbReference type="Gene3D" id="3.40.630.30">
    <property type="match status" value="1"/>
</dbReference>